<dbReference type="EC" id="3.1.1.93" evidence="4"/>
<dbReference type="EC" id="3.1.2.22" evidence="1"/>
<sequence>MRGGCVKWGLCAPVAQARLPRRIFGHERMTEVLKTREGRRIAFNRVPGQGPGVVFLGGFKSDMQGTKAVFLEEWARREGRAFLRFDYSGHGESEGAFEDGAIGDWFLDARAVIEELTEGPQVLVGSSMGGWISLLVARAMSERVAGLVTIAAAPDFTEQGFWAGFDAEARERLLRDGRLELPSEYGDEPYVITRRLIEEGRDQLVMNQPLSLPFPVRFLQGTADEDVPVDWATALLNHAEGPDMRLLLVKGADHRFSTPDCLAAIVTAIDEVSGR</sequence>
<evidence type="ECO:0000256" key="7">
    <source>
        <dbReference type="ARBA" id="ARBA00042645"/>
    </source>
</evidence>
<evidence type="ECO:0000256" key="2">
    <source>
        <dbReference type="ARBA" id="ARBA00022801"/>
    </source>
</evidence>
<dbReference type="Gene3D" id="3.40.50.1820">
    <property type="entry name" value="alpha/beta hydrolase"/>
    <property type="match status" value="1"/>
</dbReference>
<dbReference type="InterPro" id="IPR029058">
    <property type="entry name" value="AB_hydrolase_fold"/>
</dbReference>
<evidence type="ECO:0000256" key="10">
    <source>
        <dbReference type="ARBA" id="ARBA00047409"/>
    </source>
</evidence>
<accession>A0A562P1B5</accession>
<evidence type="ECO:0000256" key="1">
    <source>
        <dbReference type="ARBA" id="ARBA00012423"/>
    </source>
</evidence>
<evidence type="ECO:0000313" key="13">
    <source>
        <dbReference type="EMBL" id="TWI38272.1"/>
    </source>
</evidence>
<dbReference type="GO" id="GO:0102390">
    <property type="term" value="F:mycophenolic acid acyl-glucuronide esterase activity"/>
    <property type="evidence" value="ECO:0007669"/>
    <property type="project" value="UniProtKB-EC"/>
</dbReference>
<evidence type="ECO:0000256" key="11">
    <source>
        <dbReference type="ARBA" id="ARBA00047972"/>
    </source>
</evidence>
<evidence type="ECO:0000256" key="9">
    <source>
        <dbReference type="ARBA" id="ARBA00046047"/>
    </source>
</evidence>
<keyword evidence="14" id="KW-1185">Reference proteome</keyword>
<comment type="catalytic activity">
    <reaction evidence="10">
        <text>S-hexadecanoyl-L-cysteinyl-[protein] + H2O = L-cysteinyl-[protein] + hexadecanoate + H(+)</text>
        <dbReference type="Rhea" id="RHEA:19233"/>
        <dbReference type="Rhea" id="RHEA-COMP:10131"/>
        <dbReference type="Rhea" id="RHEA-COMP:11032"/>
        <dbReference type="ChEBI" id="CHEBI:7896"/>
        <dbReference type="ChEBI" id="CHEBI:15377"/>
        <dbReference type="ChEBI" id="CHEBI:15378"/>
        <dbReference type="ChEBI" id="CHEBI:29950"/>
        <dbReference type="ChEBI" id="CHEBI:74151"/>
        <dbReference type="EC" id="3.1.2.22"/>
    </reaction>
    <physiologicalReaction direction="left-to-right" evidence="10">
        <dbReference type="Rhea" id="RHEA:19234"/>
    </physiologicalReaction>
</comment>
<keyword evidence="3" id="KW-0809">Transit peptide</keyword>
<name>A0A562P1B5_9RHOB</name>
<evidence type="ECO:0000313" key="14">
    <source>
        <dbReference type="Proteomes" id="UP000316225"/>
    </source>
</evidence>
<dbReference type="AlphaFoldDB" id="A0A562P1B5"/>
<organism evidence="13 14">
    <name type="scientific">Paracoccus sulfuroxidans</name>
    <dbReference type="NCBI Taxonomy" id="384678"/>
    <lineage>
        <taxon>Bacteria</taxon>
        <taxon>Pseudomonadati</taxon>
        <taxon>Pseudomonadota</taxon>
        <taxon>Alphaproteobacteria</taxon>
        <taxon>Rhodobacterales</taxon>
        <taxon>Paracoccaceae</taxon>
        <taxon>Paracoccus</taxon>
    </lineage>
</organism>
<dbReference type="SUPFAM" id="SSF53474">
    <property type="entry name" value="alpha/beta-Hydrolases"/>
    <property type="match status" value="1"/>
</dbReference>
<comment type="catalytic activity">
    <reaction evidence="11">
        <text>mycophenolic acid O-acyl-beta-D-glucuronide + H2O = mycophenolate + D-glucuronate + H(+)</text>
        <dbReference type="Rhea" id="RHEA:34179"/>
        <dbReference type="ChEBI" id="CHEBI:15377"/>
        <dbReference type="ChEBI" id="CHEBI:15378"/>
        <dbReference type="ChEBI" id="CHEBI:58720"/>
        <dbReference type="ChEBI" id="CHEBI:62932"/>
        <dbReference type="ChEBI" id="CHEBI:66982"/>
        <dbReference type="EC" id="3.1.1.93"/>
    </reaction>
    <physiologicalReaction direction="left-to-right" evidence="11">
        <dbReference type="Rhea" id="RHEA:34180"/>
    </physiologicalReaction>
</comment>
<dbReference type="Pfam" id="PF12697">
    <property type="entry name" value="Abhydrolase_6"/>
    <property type="match status" value="1"/>
</dbReference>
<keyword evidence="2" id="KW-0378">Hydrolase</keyword>
<evidence type="ECO:0000256" key="3">
    <source>
        <dbReference type="ARBA" id="ARBA00022946"/>
    </source>
</evidence>
<dbReference type="GO" id="GO:0008474">
    <property type="term" value="F:palmitoyl-(protein) hydrolase activity"/>
    <property type="evidence" value="ECO:0007669"/>
    <property type="project" value="UniProtKB-EC"/>
</dbReference>
<comment type="function">
    <text evidence="9">Acts as an acyl-protein thioesterase that hydrolyzes fatty acids from acylated residues in proteins. Regulates the mitochondrial S-depalmitoylation of the nucleophilic active site residue of peroxiredoxin-5/PRDX5, a key antioxidant protein, therefore modulating mitochondrial antioxidant ability. Also catalyzes the deglucuronidation of mycophenolic acid acyl-glucuronide, an active metabolite of the immunosuppressant drug mycophenolate.</text>
</comment>
<comment type="caution">
    <text evidence="13">The sequence shown here is derived from an EMBL/GenBank/DDBJ whole genome shotgun (WGS) entry which is preliminary data.</text>
</comment>
<feature type="domain" description="AB hydrolase-1" evidence="12">
    <location>
        <begin position="73"/>
        <end position="232"/>
    </location>
</feature>
<evidence type="ECO:0000256" key="4">
    <source>
        <dbReference type="ARBA" id="ARBA00039132"/>
    </source>
</evidence>
<dbReference type="InterPro" id="IPR000073">
    <property type="entry name" value="AB_hydrolase_1"/>
</dbReference>
<gene>
    <name evidence="13" type="ORF">IQ24_00411</name>
</gene>
<proteinExistence type="predicted"/>
<dbReference type="EMBL" id="VLKU01000001">
    <property type="protein sequence ID" value="TWI38272.1"/>
    <property type="molecule type" value="Genomic_DNA"/>
</dbReference>
<reference evidence="13 14" key="1">
    <citation type="journal article" date="2015" name="Stand. Genomic Sci.">
        <title>Genomic Encyclopedia of Bacterial and Archaeal Type Strains, Phase III: the genomes of soil and plant-associated and newly described type strains.</title>
        <authorList>
            <person name="Whitman W.B."/>
            <person name="Woyke T."/>
            <person name="Klenk H.P."/>
            <person name="Zhou Y."/>
            <person name="Lilburn T.G."/>
            <person name="Beck B.J."/>
            <person name="De Vos P."/>
            <person name="Vandamme P."/>
            <person name="Eisen J.A."/>
            <person name="Garrity G."/>
            <person name="Hugenholtz P."/>
            <person name="Kyrpides N.C."/>
        </authorList>
    </citation>
    <scope>NUCLEOTIDE SEQUENCE [LARGE SCALE GENOMIC DNA]</scope>
    <source>
        <strain evidence="13 14">CGMCC 1.5364</strain>
    </source>
</reference>
<protein>
    <recommendedName>
        <fullName evidence="5">Palmitoyl-protein thioesterase ABHD10, mitochondrial</fullName>
        <ecNumber evidence="4">3.1.1.93</ecNumber>
        <ecNumber evidence="1">3.1.2.22</ecNumber>
    </recommendedName>
    <alternativeName>
        <fullName evidence="7">Acyl-protein thioesterase ABHD10</fullName>
    </alternativeName>
    <alternativeName>
        <fullName evidence="8">Alpha/beta hydrolase domain-containing protein 10</fullName>
    </alternativeName>
    <alternativeName>
        <fullName evidence="6">Mycophenolic acid acyl-glucuronide esterase, mitochondrial</fullName>
    </alternativeName>
</protein>
<evidence type="ECO:0000256" key="5">
    <source>
        <dbReference type="ARBA" id="ARBA00039314"/>
    </source>
</evidence>
<dbReference type="Proteomes" id="UP000316225">
    <property type="component" value="Unassembled WGS sequence"/>
</dbReference>
<dbReference type="PANTHER" id="PTHR16138">
    <property type="entry name" value="MYCOPHENOLIC ACID ACYL-GLUCURONIDE ESTERASE, MITOCHONDRIAL"/>
    <property type="match status" value="1"/>
</dbReference>
<evidence type="ECO:0000256" key="8">
    <source>
        <dbReference type="ARBA" id="ARBA00042704"/>
    </source>
</evidence>
<dbReference type="PANTHER" id="PTHR16138:SF7">
    <property type="entry name" value="PALMITOYL-PROTEIN THIOESTERASE ABHD10, MITOCHONDRIAL"/>
    <property type="match status" value="1"/>
</dbReference>
<dbReference type="InterPro" id="IPR052382">
    <property type="entry name" value="ABHD10_acyl-thioesterase"/>
</dbReference>
<evidence type="ECO:0000256" key="6">
    <source>
        <dbReference type="ARBA" id="ARBA00041520"/>
    </source>
</evidence>
<evidence type="ECO:0000259" key="12">
    <source>
        <dbReference type="Pfam" id="PF12697"/>
    </source>
</evidence>